<keyword evidence="6" id="KW-0808">Transferase</keyword>
<reference evidence="14" key="1">
    <citation type="journal article" date="2023" name="Mol. Phylogenet. Evol.">
        <title>Genome-scale phylogeny and comparative genomics of the fungal order Sordariales.</title>
        <authorList>
            <person name="Hensen N."/>
            <person name="Bonometti L."/>
            <person name="Westerberg I."/>
            <person name="Brannstrom I.O."/>
            <person name="Guillou S."/>
            <person name="Cros-Aarteil S."/>
            <person name="Calhoun S."/>
            <person name="Haridas S."/>
            <person name="Kuo A."/>
            <person name="Mondo S."/>
            <person name="Pangilinan J."/>
            <person name="Riley R."/>
            <person name="LaButti K."/>
            <person name="Andreopoulos B."/>
            <person name="Lipzen A."/>
            <person name="Chen C."/>
            <person name="Yan M."/>
            <person name="Daum C."/>
            <person name="Ng V."/>
            <person name="Clum A."/>
            <person name="Steindorff A."/>
            <person name="Ohm R.A."/>
            <person name="Martin F."/>
            <person name="Silar P."/>
            <person name="Natvig D.O."/>
            <person name="Lalanne C."/>
            <person name="Gautier V."/>
            <person name="Ament-Velasquez S.L."/>
            <person name="Kruys A."/>
            <person name="Hutchinson M.I."/>
            <person name="Powell A.J."/>
            <person name="Barry K."/>
            <person name="Miller A.N."/>
            <person name="Grigoriev I.V."/>
            <person name="Debuchy R."/>
            <person name="Gladieux P."/>
            <person name="Hiltunen Thoren M."/>
            <person name="Johannesson H."/>
        </authorList>
    </citation>
    <scope>NUCLEOTIDE SEQUENCE</scope>
    <source>
        <strain evidence="14">PSN243</strain>
    </source>
</reference>
<dbReference type="PANTHER" id="PTHR23033">
    <property type="entry name" value="BETA1,3-GALACTOSYLTRANSFERASE"/>
    <property type="match status" value="1"/>
</dbReference>
<dbReference type="AlphaFoldDB" id="A0AAV9GCP5"/>
<evidence type="ECO:0000256" key="3">
    <source>
        <dbReference type="ARBA" id="ARBA00006462"/>
    </source>
</evidence>
<dbReference type="Gene3D" id="3.90.550.50">
    <property type="match status" value="1"/>
</dbReference>
<evidence type="ECO:0000256" key="11">
    <source>
        <dbReference type="ARBA" id="ARBA00023136"/>
    </source>
</evidence>
<gene>
    <name evidence="14" type="ORF">QBC34DRAFT_412417</name>
</gene>
<comment type="pathway">
    <text evidence="2">Protein modification; protein glycosylation.</text>
</comment>
<keyword evidence="15" id="KW-1185">Reference proteome</keyword>
<feature type="compositionally biased region" description="Polar residues" evidence="12">
    <location>
        <begin position="384"/>
        <end position="397"/>
    </location>
</feature>
<proteinExistence type="inferred from homology"/>
<keyword evidence="10" id="KW-1133">Transmembrane helix</keyword>
<evidence type="ECO:0000256" key="1">
    <source>
        <dbReference type="ARBA" id="ARBA00004606"/>
    </source>
</evidence>
<evidence type="ECO:0000256" key="7">
    <source>
        <dbReference type="ARBA" id="ARBA00022692"/>
    </source>
</evidence>
<keyword evidence="11" id="KW-0472">Membrane</keyword>
<name>A0AAV9GCP5_9PEZI</name>
<comment type="caution">
    <text evidence="14">The sequence shown here is derived from an EMBL/GenBank/DDBJ whole genome shotgun (WGS) entry which is preliminary data.</text>
</comment>
<evidence type="ECO:0000256" key="8">
    <source>
        <dbReference type="ARBA" id="ARBA00022741"/>
    </source>
</evidence>
<feature type="region of interest" description="Disordered" evidence="12">
    <location>
        <begin position="384"/>
        <end position="404"/>
    </location>
</feature>
<dbReference type="EMBL" id="MU865961">
    <property type="protein sequence ID" value="KAK4445889.1"/>
    <property type="molecule type" value="Genomic_DNA"/>
</dbReference>
<dbReference type="Pfam" id="PF02434">
    <property type="entry name" value="Fringe"/>
    <property type="match status" value="1"/>
</dbReference>
<dbReference type="InterPro" id="IPR026050">
    <property type="entry name" value="C1GALT1/C1GALT1_chp1"/>
</dbReference>
<evidence type="ECO:0000256" key="9">
    <source>
        <dbReference type="ARBA" id="ARBA00022968"/>
    </source>
</evidence>
<evidence type="ECO:0000256" key="10">
    <source>
        <dbReference type="ARBA" id="ARBA00022989"/>
    </source>
</evidence>
<evidence type="ECO:0000256" key="4">
    <source>
        <dbReference type="ARBA" id="ARBA00012557"/>
    </source>
</evidence>
<dbReference type="FunFam" id="3.90.550.50:FF:000039">
    <property type="entry name" value="WGS project CABT00000000 data, contig 2.9"/>
    <property type="match status" value="1"/>
</dbReference>
<dbReference type="Proteomes" id="UP001321760">
    <property type="component" value="Unassembled WGS sequence"/>
</dbReference>
<comment type="similarity">
    <text evidence="3">Belongs to the glycosyltransferase 31 family. Beta3-Gal-T subfamily.</text>
</comment>
<evidence type="ECO:0000256" key="5">
    <source>
        <dbReference type="ARBA" id="ARBA00022676"/>
    </source>
</evidence>
<dbReference type="InterPro" id="IPR003378">
    <property type="entry name" value="Fringe-like_glycosylTrfase"/>
</dbReference>
<evidence type="ECO:0000259" key="13">
    <source>
        <dbReference type="Pfam" id="PF02434"/>
    </source>
</evidence>
<reference evidence="14" key="2">
    <citation type="submission" date="2023-05" db="EMBL/GenBank/DDBJ databases">
        <authorList>
            <consortium name="Lawrence Berkeley National Laboratory"/>
            <person name="Steindorff A."/>
            <person name="Hensen N."/>
            <person name="Bonometti L."/>
            <person name="Westerberg I."/>
            <person name="Brannstrom I.O."/>
            <person name="Guillou S."/>
            <person name="Cros-Aarteil S."/>
            <person name="Calhoun S."/>
            <person name="Haridas S."/>
            <person name="Kuo A."/>
            <person name="Mondo S."/>
            <person name="Pangilinan J."/>
            <person name="Riley R."/>
            <person name="Labutti K."/>
            <person name="Andreopoulos B."/>
            <person name="Lipzen A."/>
            <person name="Chen C."/>
            <person name="Yanf M."/>
            <person name="Daum C."/>
            <person name="Ng V."/>
            <person name="Clum A."/>
            <person name="Ohm R."/>
            <person name="Martin F."/>
            <person name="Silar P."/>
            <person name="Natvig D."/>
            <person name="Lalanne C."/>
            <person name="Gautier V."/>
            <person name="Ament-Velasquez S.L."/>
            <person name="Kruys A."/>
            <person name="Hutchinson M.I."/>
            <person name="Powell A.J."/>
            <person name="Barry K."/>
            <person name="Miller A.N."/>
            <person name="Grigoriev I.V."/>
            <person name="Debuchy R."/>
            <person name="Gladieux P."/>
            <person name="Thoren M.H."/>
            <person name="Johannesson H."/>
        </authorList>
    </citation>
    <scope>NUCLEOTIDE SEQUENCE</scope>
    <source>
        <strain evidence="14">PSN243</strain>
    </source>
</reference>
<evidence type="ECO:0000256" key="12">
    <source>
        <dbReference type="SAM" id="MobiDB-lite"/>
    </source>
</evidence>
<accession>A0AAV9GCP5</accession>
<comment type="subcellular location">
    <subcellularLocation>
        <location evidence="1">Membrane</location>
        <topology evidence="1">Single-pass type II membrane protein</topology>
    </subcellularLocation>
</comment>
<dbReference type="PANTHER" id="PTHR23033:SF40">
    <property type="entry name" value="APPLE DOMAIN-CONTAINING PROTEIN"/>
    <property type="match status" value="1"/>
</dbReference>
<organism evidence="14 15">
    <name type="scientific">Podospora aff. communis PSN243</name>
    <dbReference type="NCBI Taxonomy" id="3040156"/>
    <lineage>
        <taxon>Eukaryota</taxon>
        <taxon>Fungi</taxon>
        <taxon>Dikarya</taxon>
        <taxon>Ascomycota</taxon>
        <taxon>Pezizomycotina</taxon>
        <taxon>Sordariomycetes</taxon>
        <taxon>Sordariomycetidae</taxon>
        <taxon>Sordariales</taxon>
        <taxon>Podosporaceae</taxon>
        <taxon>Podospora</taxon>
    </lineage>
</organism>
<keyword evidence="8" id="KW-0547">Nucleotide-binding</keyword>
<keyword evidence="9" id="KW-0735">Signal-anchor</keyword>
<evidence type="ECO:0000256" key="2">
    <source>
        <dbReference type="ARBA" id="ARBA00004922"/>
    </source>
</evidence>
<sequence>MTMDLPSPRRPFRRFSTRMVLSRRSLLAFATTGIALILFLATSADRLSTWTDANEYYDHWDPHRSQQALVNASSRTSPHPNHRAICEGFPDTSNILLVMKTGASEAFAKVPTQLITTLKCLPDFLLFSDLNQNIGGYRIHDSLENVLEEVKDGNTDFDVYRRQKKCLVDVEACNKLGEDTAKEGWKLDKYKFLHVADMAYKMRPGYDWYVFIEADTYISVPNLVQWLSKLNPRKKLYLGSVAMWGGFPFGHGGSGYVVSKAGMSSLLKKHPGIANDYDSVSKQESYGDYVFAKAMKEKAGLDVTQAWPSLNGEKPSTIPFGSRQWCHPIITMHHMNSQEIDEFWNFERAWNSAPRYRPLLIKDIYHEYLGPKLQAAREDWDNNSNDQHYFDPTSKSQDWTDKKDRVKDREKYNAAEKVAHLSAHHCAAACKSVSRNECFQWKYYHNLCSFHREFIMGKPVKRNPDSAKQVVSGWDVEKILKWINDQGDCGRIHWPEVKPFRRRARGLGS</sequence>
<dbReference type="EC" id="2.4.1.122" evidence="4"/>
<dbReference type="GO" id="GO:0000166">
    <property type="term" value="F:nucleotide binding"/>
    <property type="evidence" value="ECO:0007669"/>
    <property type="project" value="UniProtKB-KW"/>
</dbReference>
<feature type="domain" description="Fringe-like glycosyltransferase" evidence="13">
    <location>
        <begin position="197"/>
        <end position="266"/>
    </location>
</feature>
<keyword evidence="5" id="KW-0328">Glycosyltransferase</keyword>
<dbReference type="GO" id="GO:0016020">
    <property type="term" value="C:membrane"/>
    <property type="evidence" value="ECO:0007669"/>
    <property type="project" value="UniProtKB-SubCell"/>
</dbReference>
<keyword evidence="7" id="KW-0812">Transmembrane</keyword>
<protein>
    <recommendedName>
        <fullName evidence="4">N-acetylgalactosaminide beta-1,3-galactosyltransferase</fullName>
        <ecNumber evidence="4">2.4.1.122</ecNumber>
    </recommendedName>
</protein>
<evidence type="ECO:0000313" key="15">
    <source>
        <dbReference type="Proteomes" id="UP001321760"/>
    </source>
</evidence>
<evidence type="ECO:0000256" key="6">
    <source>
        <dbReference type="ARBA" id="ARBA00022679"/>
    </source>
</evidence>
<dbReference type="GO" id="GO:0016263">
    <property type="term" value="F:glycoprotein-N-acetylgalactosamine 3-beta-galactosyltransferase activity"/>
    <property type="evidence" value="ECO:0007669"/>
    <property type="project" value="UniProtKB-EC"/>
</dbReference>
<evidence type="ECO:0000313" key="14">
    <source>
        <dbReference type="EMBL" id="KAK4445889.1"/>
    </source>
</evidence>